<sequence>MKRLFYFGIVGLILFEFLKVYFIMPMPGSQRLNSIDFAYFLHQYRWVFRVAFAILVLVGTRPALSTSRRWLPIGSFVLALTLGLVFNFKMAADAMFKEPKNLGFMDRESFEQSDSTLVVVVERRGEAKAYPIRYIVYHHQVRDTLAGEPIMVTYCSVCRTGRVFSPFIDGEPERFRLVGMDHFNAMFEDSETGSWWQQATGEAITGVLKGQKLDEIESIQLTAGAFFRAYPDGKIMAADPEFMSKYDSLGKFEKGKSESELTGTNPFSWNEKSWVVGVVLDGKAKAYDWNALRQDGAIRDRLGEKELLVLLHPDTQSFAAFELPIGTSEFRWTGDTLYVDSAGYAFTGKSLDAVHPDLMRVQAYQEFWHSWRTFRPNSAIYPDEPEK</sequence>
<comment type="caution">
    <text evidence="2">The sequence shown here is derived from an EMBL/GenBank/DDBJ whole genome shotgun (WGS) entry which is preliminary data.</text>
</comment>
<name>A0ABS3BTQ9_9BACT</name>
<accession>A0ABS3BTQ9</accession>
<proteinExistence type="predicted"/>
<feature type="transmembrane region" description="Helical" evidence="1">
    <location>
        <begin position="46"/>
        <end position="64"/>
    </location>
</feature>
<feature type="transmembrane region" description="Helical" evidence="1">
    <location>
        <begin position="70"/>
        <end position="88"/>
    </location>
</feature>
<dbReference type="Proteomes" id="UP000664698">
    <property type="component" value="Unassembled WGS sequence"/>
</dbReference>
<protein>
    <submittedName>
        <fullName evidence="2">DUF3179 domain-containing protein</fullName>
    </submittedName>
</protein>
<organism evidence="2 3">
    <name type="scientific">Algoriphagus aestuariicola</name>
    <dbReference type="NCBI Taxonomy" id="1852016"/>
    <lineage>
        <taxon>Bacteria</taxon>
        <taxon>Pseudomonadati</taxon>
        <taxon>Bacteroidota</taxon>
        <taxon>Cytophagia</taxon>
        <taxon>Cytophagales</taxon>
        <taxon>Cyclobacteriaceae</taxon>
        <taxon>Algoriphagus</taxon>
    </lineage>
</organism>
<evidence type="ECO:0000313" key="3">
    <source>
        <dbReference type="Proteomes" id="UP000664698"/>
    </source>
</evidence>
<dbReference type="Pfam" id="PF11376">
    <property type="entry name" value="DUF3179"/>
    <property type="match status" value="1"/>
</dbReference>
<dbReference type="RefSeq" id="WP_206570688.1">
    <property type="nucleotide sequence ID" value="NZ_JAFKCW010000004.1"/>
</dbReference>
<keyword evidence="3" id="KW-1185">Reference proteome</keyword>
<dbReference type="EMBL" id="JAFKCW010000004">
    <property type="protein sequence ID" value="MBN7802674.1"/>
    <property type="molecule type" value="Genomic_DNA"/>
</dbReference>
<gene>
    <name evidence="2" type="ORF">J0A67_17490</name>
</gene>
<evidence type="ECO:0000256" key="1">
    <source>
        <dbReference type="SAM" id="Phobius"/>
    </source>
</evidence>
<evidence type="ECO:0000313" key="2">
    <source>
        <dbReference type="EMBL" id="MBN7802674.1"/>
    </source>
</evidence>
<feature type="transmembrane region" description="Helical" evidence="1">
    <location>
        <begin position="6"/>
        <end position="25"/>
    </location>
</feature>
<dbReference type="InterPro" id="IPR021516">
    <property type="entry name" value="DUF3179"/>
</dbReference>
<reference evidence="2 3" key="1">
    <citation type="submission" date="2021-03" db="EMBL/GenBank/DDBJ databases">
        <title>novel species isolated from a fishpond in China.</title>
        <authorList>
            <person name="Lu H."/>
            <person name="Cai Z."/>
        </authorList>
    </citation>
    <scope>NUCLEOTIDE SEQUENCE [LARGE SCALE GENOMIC DNA]</scope>
    <source>
        <strain evidence="2 3">JCM 31546</strain>
    </source>
</reference>
<keyword evidence="1" id="KW-0812">Transmembrane</keyword>
<keyword evidence="1" id="KW-0472">Membrane</keyword>
<keyword evidence="1" id="KW-1133">Transmembrane helix</keyword>